<dbReference type="GO" id="GO:0008999">
    <property type="term" value="F:protein-N-terminal-alanine acetyltransferase activity"/>
    <property type="evidence" value="ECO:0007669"/>
    <property type="project" value="UniProtKB-UniRule"/>
</dbReference>
<feature type="active site" description="Proton acceptor" evidence="5">
    <location>
        <position position="103"/>
    </location>
</feature>
<dbReference type="NCBIfam" id="TIGR01575">
    <property type="entry name" value="rimI"/>
    <property type="match status" value="1"/>
</dbReference>
<comment type="subcellular location">
    <subcellularLocation>
        <location evidence="5">Cytoplasm</location>
    </subcellularLocation>
</comment>
<dbReference type="OrthoDB" id="9796919at2"/>
<keyword evidence="4 5" id="KW-0012">Acyltransferase</keyword>
<keyword evidence="3 5" id="KW-0808">Transferase</keyword>
<comment type="catalytic activity">
    <reaction evidence="5">
        <text>N-terminal L-alanyl-[ribosomal protein bS18] + acetyl-CoA = N-terminal N(alpha)-acetyl-L-alanyl-[ribosomal protein bS18] + CoA + H(+)</text>
        <dbReference type="Rhea" id="RHEA:43756"/>
        <dbReference type="Rhea" id="RHEA-COMP:10676"/>
        <dbReference type="Rhea" id="RHEA-COMP:10677"/>
        <dbReference type="ChEBI" id="CHEBI:15378"/>
        <dbReference type="ChEBI" id="CHEBI:57287"/>
        <dbReference type="ChEBI" id="CHEBI:57288"/>
        <dbReference type="ChEBI" id="CHEBI:64718"/>
        <dbReference type="ChEBI" id="CHEBI:83683"/>
        <dbReference type="EC" id="2.3.1.266"/>
    </reaction>
</comment>
<sequence>MLTFRPMRDDDLRAVLAVERQSYAFPWSLGIFEDCLRVGYSCWVGELGSEIAAHGIMSVAVGECHVFNLCVHPDHQRRGYGRRLLRHLLSQALERGAETAFLEVRASNAGARALYASEGFCEIGTRPRYYPAPGGREDATLLARQLGDLDLGQRVA</sequence>
<evidence type="ECO:0000259" key="6">
    <source>
        <dbReference type="PROSITE" id="PS51186"/>
    </source>
</evidence>
<feature type="active site" description="Proton donor" evidence="5">
    <location>
        <position position="115"/>
    </location>
</feature>
<feature type="binding site" evidence="5">
    <location>
        <position position="108"/>
    </location>
    <ligand>
        <name>acetyl-CoA</name>
        <dbReference type="ChEBI" id="CHEBI:57288"/>
    </ligand>
</feature>
<evidence type="ECO:0000313" key="8">
    <source>
        <dbReference type="Proteomes" id="UP000019460"/>
    </source>
</evidence>
<accession>W9VAG8</accession>
<comment type="caution">
    <text evidence="5">Lacks conserved residue(s) required for the propagation of feature annotation.</text>
</comment>
<comment type="similarity">
    <text evidence="1 5">Belongs to the acetyltransferase family. RimI subfamily.</text>
</comment>
<dbReference type="RefSeq" id="WP_043749340.1">
    <property type="nucleotide sequence ID" value="NZ_AONC01000009.1"/>
</dbReference>
<dbReference type="Pfam" id="PF00583">
    <property type="entry name" value="Acetyltransf_1"/>
    <property type="match status" value="1"/>
</dbReference>
<dbReference type="Gene3D" id="3.40.630.30">
    <property type="match status" value="1"/>
</dbReference>
<evidence type="ECO:0000256" key="2">
    <source>
        <dbReference type="ARBA" id="ARBA00022490"/>
    </source>
</evidence>
<dbReference type="EMBL" id="AONC01000009">
    <property type="protein sequence ID" value="EXJ16608.1"/>
    <property type="molecule type" value="Genomic_DNA"/>
</dbReference>
<protein>
    <recommendedName>
        <fullName evidence="5">[Ribosomal protein bS18]-alanine N-acetyltransferase</fullName>
        <ecNumber evidence="5">2.3.1.266</ecNumber>
    </recommendedName>
</protein>
<dbReference type="InterPro" id="IPR006464">
    <property type="entry name" value="AcTrfase_RimI/Ard1"/>
</dbReference>
<dbReference type="SUPFAM" id="SSF55729">
    <property type="entry name" value="Acyl-CoA N-acyltransferases (Nat)"/>
    <property type="match status" value="1"/>
</dbReference>
<dbReference type="Proteomes" id="UP000019460">
    <property type="component" value="Unassembled WGS sequence"/>
</dbReference>
<feature type="binding site" evidence="5">
    <location>
        <begin position="77"/>
        <end position="82"/>
    </location>
    <ligand>
        <name>acetyl-CoA</name>
        <dbReference type="ChEBI" id="CHEBI:57288"/>
    </ligand>
</feature>
<dbReference type="HAMAP" id="MF_02210">
    <property type="entry name" value="RimI"/>
    <property type="match status" value="1"/>
</dbReference>
<dbReference type="InterPro" id="IPR000182">
    <property type="entry name" value="GNAT_dom"/>
</dbReference>
<keyword evidence="2 5" id="KW-0963">Cytoplasm</keyword>
<organism evidence="7 8">
    <name type="scientific">Imhoffiella purpurea</name>
    <dbReference type="NCBI Taxonomy" id="1249627"/>
    <lineage>
        <taxon>Bacteria</taxon>
        <taxon>Pseudomonadati</taxon>
        <taxon>Pseudomonadota</taxon>
        <taxon>Gammaproteobacteria</taxon>
        <taxon>Chromatiales</taxon>
        <taxon>Chromatiaceae</taxon>
        <taxon>Imhoffiella</taxon>
    </lineage>
</organism>
<dbReference type="AlphaFoldDB" id="W9VAG8"/>
<evidence type="ECO:0000256" key="1">
    <source>
        <dbReference type="ARBA" id="ARBA00005395"/>
    </source>
</evidence>
<dbReference type="eggNOG" id="COG0456">
    <property type="taxonomic scope" value="Bacteria"/>
</dbReference>
<evidence type="ECO:0000256" key="5">
    <source>
        <dbReference type="HAMAP-Rule" id="MF_02210"/>
    </source>
</evidence>
<evidence type="ECO:0000256" key="4">
    <source>
        <dbReference type="ARBA" id="ARBA00023315"/>
    </source>
</evidence>
<dbReference type="PROSITE" id="PS51186">
    <property type="entry name" value="GNAT"/>
    <property type="match status" value="1"/>
</dbReference>
<comment type="function">
    <text evidence="5">Acetylates the N-terminal alanine of ribosomal protein bS18.</text>
</comment>
<gene>
    <name evidence="5" type="primary">rimI</name>
    <name evidence="7" type="ORF">D779_4161</name>
</gene>
<proteinExistence type="inferred from homology"/>
<name>W9VAG8_9GAMM</name>
<feature type="domain" description="N-acetyltransferase" evidence="6">
    <location>
        <begin position="2"/>
        <end position="147"/>
    </location>
</feature>
<evidence type="ECO:0000313" key="7">
    <source>
        <dbReference type="EMBL" id="EXJ16608.1"/>
    </source>
</evidence>
<dbReference type="GO" id="GO:0005737">
    <property type="term" value="C:cytoplasm"/>
    <property type="evidence" value="ECO:0007669"/>
    <property type="project" value="UniProtKB-SubCell"/>
</dbReference>
<dbReference type="PANTHER" id="PTHR43420">
    <property type="entry name" value="ACETYLTRANSFERASE"/>
    <property type="match status" value="1"/>
</dbReference>
<reference evidence="7 8" key="1">
    <citation type="submission" date="2012-11" db="EMBL/GenBank/DDBJ databases">
        <title>Genome assembly of Thiorhodococcus sp. AK35.</title>
        <authorList>
            <person name="Nupur N."/>
            <person name="Khatri I."/>
            <person name="Subramanian S."/>
            <person name="Pinnaka A."/>
        </authorList>
    </citation>
    <scope>NUCLEOTIDE SEQUENCE [LARGE SCALE GENOMIC DNA]</scope>
    <source>
        <strain evidence="7 8">AK35</strain>
    </source>
</reference>
<dbReference type="EC" id="2.3.1.266" evidence="5"/>
<dbReference type="InterPro" id="IPR050680">
    <property type="entry name" value="YpeA/RimI_acetyltransf"/>
</dbReference>
<evidence type="ECO:0000256" key="3">
    <source>
        <dbReference type="ARBA" id="ARBA00022679"/>
    </source>
</evidence>
<comment type="caution">
    <text evidence="7">The sequence shown here is derived from an EMBL/GenBank/DDBJ whole genome shotgun (WGS) entry which is preliminary data.</text>
</comment>
<keyword evidence="8" id="KW-1185">Reference proteome</keyword>
<dbReference type="PATRIC" id="fig|1249627.3.peg.667"/>
<dbReference type="InterPro" id="IPR016181">
    <property type="entry name" value="Acyl_CoA_acyltransferase"/>
</dbReference>
<dbReference type="STRING" id="1249627.D779_4161"/>
<dbReference type="PANTHER" id="PTHR43420:SF12">
    <property type="entry name" value="N-ACETYLTRANSFERASE DOMAIN-CONTAINING PROTEIN"/>
    <property type="match status" value="1"/>
</dbReference>
<dbReference type="InterPro" id="IPR043690">
    <property type="entry name" value="RimI"/>
</dbReference>